<evidence type="ECO:0000259" key="3">
    <source>
        <dbReference type="PROSITE" id="PS50835"/>
    </source>
</evidence>
<feature type="domain" description="Fibronectin type-III" evidence="4">
    <location>
        <begin position="136"/>
        <end position="233"/>
    </location>
</feature>
<dbReference type="Proteomes" id="UP000492821">
    <property type="component" value="Unassembled WGS sequence"/>
</dbReference>
<dbReference type="InterPro" id="IPR036116">
    <property type="entry name" value="FN3_sf"/>
</dbReference>
<keyword evidence="2" id="KW-0732">Signal</keyword>
<organism evidence="5 6">
    <name type="scientific">Panagrellus redivivus</name>
    <name type="common">Microworm</name>
    <dbReference type="NCBI Taxonomy" id="6233"/>
    <lineage>
        <taxon>Eukaryota</taxon>
        <taxon>Metazoa</taxon>
        <taxon>Ecdysozoa</taxon>
        <taxon>Nematoda</taxon>
        <taxon>Chromadorea</taxon>
        <taxon>Rhabditida</taxon>
        <taxon>Tylenchina</taxon>
        <taxon>Panagrolaimomorpha</taxon>
        <taxon>Panagrolaimoidea</taxon>
        <taxon>Panagrolaimidae</taxon>
        <taxon>Panagrellus</taxon>
    </lineage>
</organism>
<proteinExistence type="predicted"/>
<dbReference type="InterPro" id="IPR013151">
    <property type="entry name" value="Immunoglobulin_dom"/>
</dbReference>
<dbReference type="PROSITE" id="PS50853">
    <property type="entry name" value="FN3"/>
    <property type="match status" value="1"/>
</dbReference>
<sequence>MCIPTAVKALFFAFVLHVINATDVDQCCRKHQIPDVCAKQLCNPSNPPDEFSIYEIFDRRNNCSKHLKTIAQCLADGRNHSHCCTTTSTFIDEGACFGLCQGDGQFDDRNWKAYQTCLAINLGDMFKCFIKGYGDTPSPPQHLAARIDKHVHLSWSEPLVNLNEVDQYEVVCVENDSSTNSSERIPTVTRSMNVVMQDLQPGTKYYCYVVAVASDGNRKSLPSDKIHFQTNGVAPKMSAHKEVVSAPLRASTLLACHFSMAGDVKRLTPVWYKKTNELKQLRGPRYNITYYNWNHGQPREYIAMLEISEVQSRDYGTYQCEISYDSFKASAEVKLVAAEPSDPSSVPPVTVFSCCENQGISSHCISLCGSSDQRQLPILNLNCAPEINKALTCAMPSIDDSACCLKKQLPSKCMYLCDNTLPILNDTQEICKDSYTSITVCRHEGALKRPTNPKNLKISTSGTVTWDASERAEVYHLYWRRQHSSNWTSKNVDATSMTVKGADEVVVVAVNPYGLSEPSKLTLVNGRWLRS</sequence>
<name>A0A7E4ULF8_PANRE</name>
<dbReference type="Pfam" id="PF00041">
    <property type="entry name" value="fn3"/>
    <property type="match status" value="1"/>
</dbReference>
<dbReference type="AlphaFoldDB" id="A0A7E4ULF8"/>
<evidence type="ECO:0000256" key="2">
    <source>
        <dbReference type="SAM" id="SignalP"/>
    </source>
</evidence>
<dbReference type="SUPFAM" id="SSF49265">
    <property type="entry name" value="Fibronectin type III"/>
    <property type="match status" value="1"/>
</dbReference>
<evidence type="ECO:0000313" key="6">
    <source>
        <dbReference type="WBParaSite" id="Pan_g10181.t1"/>
    </source>
</evidence>
<dbReference type="Pfam" id="PF00047">
    <property type="entry name" value="ig"/>
    <property type="match status" value="1"/>
</dbReference>
<dbReference type="SUPFAM" id="SSF48726">
    <property type="entry name" value="Immunoglobulin"/>
    <property type="match status" value="1"/>
</dbReference>
<feature type="chain" id="PRO_5028952448" evidence="2">
    <location>
        <begin position="22"/>
        <end position="531"/>
    </location>
</feature>
<evidence type="ECO:0000256" key="1">
    <source>
        <dbReference type="ARBA" id="ARBA00023319"/>
    </source>
</evidence>
<dbReference type="InterPro" id="IPR013783">
    <property type="entry name" value="Ig-like_fold"/>
</dbReference>
<dbReference type="InterPro" id="IPR003961">
    <property type="entry name" value="FN3_dom"/>
</dbReference>
<dbReference type="SMART" id="SM00060">
    <property type="entry name" value="FN3"/>
    <property type="match status" value="2"/>
</dbReference>
<dbReference type="PROSITE" id="PS50835">
    <property type="entry name" value="IG_LIKE"/>
    <property type="match status" value="1"/>
</dbReference>
<reference evidence="6" key="2">
    <citation type="submission" date="2020-10" db="UniProtKB">
        <authorList>
            <consortium name="WormBaseParasite"/>
        </authorList>
    </citation>
    <scope>IDENTIFICATION</scope>
</reference>
<dbReference type="CDD" id="cd00063">
    <property type="entry name" value="FN3"/>
    <property type="match status" value="2"/>
</dbReference>
<dbReference type="InterPro" id="IPR007110">
    <property type="entry name" value="Ig-like_dom"/>
</dbReference>
<feature type="signal peptide" evidence="2">
    <location>
        <begin position="1"/>
        <end position="21"/>
    </location>
</feature>
<dbReference type="InterPro" id="IPR002602">
    <property type="entry name" value="DB"/>
</dbReference>
<dbReference type="PANTHER" id="PTHR14340:SF9">
    <property type="entry name" value="FIBRONECTIN TYPE-III DOMAIN-CONTAINING PROTEIN"/>
    <property type="match status" value="1"/>
</dbReference>
<feature type="domain" description="Ig-like" evidence="3">
    <location>
        <begin position="235"/>
        <end position="336"/>
    </location>
</feature>
<keyword evidence="1" id="KW-0393">Immunoglobulin domain</keyword>
<evidence type="ECO:0000313" key="5">
    <source>
        <dbReference type="Proteomes" id="UP000492821"/>
    </source>
</evidence>
<reference evidence="5" key="1">
    <citation type="journal article" date="2013" name="Genetics">
        <title>The draft genome and transcriptome of Panagrellus redivivus are shaped by the harsh demands of a free-living lifestyle.</title>
        <authorList>
            <person name="Srinivasan J."/>
            <person name="Dillman A.R."/>
            <person name="Macchietto M.G."/>
            <person name="Heikkinen L."/>
            <person name="Lakso M."/>
            <person name="Fracchia K.M."/>
            <person name="Antoshechkin I."/>
            <person name="Mortazavi A."/>
            <person name="Wong G."/>
            <person name="Sternberg P.W."/>
        </authorList>
    </citation>
    <scope>NUCLEOTIDE SEQUENCE [LARGE SCALE GENOMIC DNA]</scope>
    <source>
        <strain evidence="5">MT8872</strain>
    </source>
</reference>
<keyword evidence="5" id="KW-1185">Reference proteome</keyword>
<protein>
    <submittedName>
        <fullName evidence="6">Ig-like domain-containing protein</fullName>
    </submittedName>
</protein>
<dbReference type="Pfam" id="PF01682">
    <property type="entry name" value="DB"/>
    <property type="match status" value="2"/>
</dbReference>
<dbReference type="Gene3D" id="2.60.40.10">
    <property type="entry name" value="Immunoglobulins"/>
    <property type="match status" value="3"/>
</dbReference>
<dbReference type="PANTHER" id="PTHR14340">
    <property type="entry name" value="MICROFIBRIL-ASSOCIATED GLYCOPROTEIN 3"/>
    <property type="match status" value="1"/>
</dbReference>
<evidence type="ECO:0000259" key="4">
    <source>
        <dbReference type="PROSITE" id="PS50853"/>
    </source>
</evidence>
<dbReference type="WBParaSite" id="Pan_g10181.t1">
    <property type="protein sequence ID" value="Pan_g10181.t1"/>
    <property type="gene ID" value="Pan_g10181"/>
</dbReference>
<accession>A0A7E4ULF8</accession>
<dbReference type="InterPro" id="IPR036179">
    <property type="entry name" value="Ig-like_dom_sf"/>
</dbReference>